<name>A0A4W3KAU1_CALMI</name>
<reference evidence="5" key="2">
    <citation type="journal article" date="2007" name="PLoS Biol.">
        <title>Survey sequencing and comparative analysis of the elephant shark (Callorhinchus milii) genome.</title>
        <authorList>
            <person name="Venkatesh B."/>
            <person name="Kirkness E.F."/>
            <person name="Loh Y.H."/>
            <person name="Halpern A.L."/>
            <person name="Lee A.P."/>
            <person name="Johnson J."/>
            <person name="Dandona N."/>
            <person name="Viswanathan L.D."/>
            <person name="Tay A."/>
            <person name="Venter J.C."/>
            <person name="Strausberg R.L."/>
            <person name="Brenner S."/>
        </authorList>
    </citation>
    <scope>NUCLEOTIDE SEQUENCE [LARGE SCALE GENOMIC DNA]</scope>
</reference>
<dbReference type="InterPro" id="IPR001878">
    <property type="entry name" value="Znf_CCHC"/>
</dbReference>
<reference evidence="4" key="4">
    <citation type="submission" date="2025-08" db="UniProtKB">
        <authorList>
            <consortium name="Ensembl"/>
        </authorList>
    </citation>
    <scope>IDENTIFICATION</scope>
</reference>
<dbReference type="Proteomes" id="UP000314986">
    <property type="component" value="Unassembled WGS sequence"/>
</dbReference>
<keyword evidence="1" id="KW-0862">Zinc</keyword>
<evidence type="ECO:0000313" key="5">
    <source>
        <dbReference type="Proteomes" id="UP000314986"/>
    </source>
</evidence>
<evidence type="ECO:0000256" key="1">
    <source>
        <dbReference type="PROSITE-ProRule" id="PRU00047"/>
    </source>
</evidence>
<dbReference type="SUPFAM" id="SSF57756">
    <property type="entry name" value="Retrovirus zinc finger-like domains"/>
    <property type="match status" value="1"/>
</dbReference>
<dbReference type="GO" id="GO:0003676">
    <property type="term" value="F:nucleic acid binding"/>
    <property type="evidence" value="ECO:0007669"/>
    <property type="project" value="InterPro"/>
</dbReference>
<dbReference type="GO" id="GO:0008270">
    <property type="term" value="F:zinc ion binding"/>
    <property type="evidence" value="ECO:0007669"/>
    <property type="project" value="UniProtKB-KW"/>
</dbReference>
<reference evidence="5" key="1">
    <citation type="journal article" date="2006" name="Science">
        <title>Ancient noncoding elements conserved in the human genome.</title>
        <authorList>
            <person name="Venkatesh B."/>
            <person name="Kirkness E.F."/>
            <person name="Loh Y.H."/>
            <person name="Halpern A.L."/>
            <person name="Lee A.P."/>
            <person name="Johnson J."/>
            <person name="Dandona N."/>
            <person name="Viswanathan L.D."/>
            <person name="Tay A."/>
            <person name="Venter J.C."/>
            <person name="Strausberg R.L."/>
            <person name="Brenner S."/>
        </authorList>
    </citation>
    <scope>NUCLEOTIDE SEQUENCE [LARGE SCALE GENOMIC DNA]</scope>
</reference>
<dbReference type="InterPro" id="IPR036875">
    <property type="entry name" value="Znf_CCHC_sf"/>
</dbReference>
<dbReference type="InParanoid" id="A0A4W3KAU1"/>
<dbReference type="Pfam" id="PF00098">
    <property type="entry name" value="zf-CCHC"/>
    <property type="match status" value="1"/>
</dbReference>
<reference evidence="5" key="3">
    <citation type="journal article" date="2014" name="Nature">
        <title>Elephant shark genome provides unique insights into gnathostome evolution.</title>
        <authorList>
            <consortium name="International Elephant Shark Genome Sequencing Consortium"/>
            <person name="Venkatesh B."/>
            <person name="Lee A.P."/>
            <person name="Ravi V."/>
            <person name="Maurya A.K."/>
            <person name="Lian M.M."/>
            <person name="Swann J.B."/>
            <person name="Ohta Y."/>
            <person name="Flajnik M.F."/>
            <person name="Sutoh Y."/>
            <person name="Kasahara M."/>
            <person name="Hoon S."/>
            <person name="Gangu V."/>
            <person name="Roy S.W."/>
            <person name="Irimia M."/>
            <person name="Korzh V."/>
            <person name="Kondrychyn I."/>
            <person name="Lim Z.W."/>
            <person name="Tay B.H."/>
            <person name="Tohari S."/>
            <person name="Kong K.W."/>
            <person name="Ho S."/>
            <person name="Lorente-Galdos B."/>
            <person name="Quilez J."/>
            <person name="Marques-Bonet T."/>
            <person name="Raney B.J."/>
            <person name="Ingham P.W."/>
            <person name="Tay A."/>
            <person name="Hillier L.W."/>
            <person name="Minx P."/>
            <person name="Boehm T."/>
            <person name="Wilson R.K."/>
            <person name="Brenner S."/>
            <person name="Warren W.C."/>
        </authorList>
    </citation>
    <scope>NUCLEOTIDE SEQUENCE [LARGE SCALE GENOMIC DNA]</scope>
</reference>
<evidence type="ECO:0000313" key="4">
    <source>
        <dbReference type="Ensembl" id="ENSCMIP00000041970.1"/>
    </source>
</evidence>
<dbReference type="GeneTree" id="ENSGT00970000197541"/>
<dbReference type="Ensembl" id="ENSCMIT00000042569.1">
    <property type="protein sequence ID" value="ENSCMIP00000041970.1"/>
    <property type="gene ID" value="ENSCMIG00000017472.1"/>
</dbReference>
<dbReference type="SMART" id="SM00343">
    <property type="entry name" value="ZnF_C2HC"/>
    <property type="match status" value="2"/>
</dbReference>
<keyword evidence="5" id="KW-1185">Reference proteome</keyword>
<dbReference type="PROSITE" id="PS50158">
    <property type="entry name" value="ZF_CCHC"/>
    <property type="match status" value="1"/>
</dbReference>
<evidence type="ECO:0000259" key="3">
    <source>
        <dbReference type="PROSITE" id="PS50158"/>
    </source>
</evidence>
<feature type="chain" id="PRO_5021505166" description="CCHC-type domain-containing protein" evidence="2">
    <location>
        <begin position="18"/>
        <end position="143"/>
    </location>
</feature>
<feature type="signal peptide" evidence="2">
    <location>
        <begin position="1"/>
        <end position="17"/>
    </location>
</feature>
<evidence type="ECO:0000256" key="2">
    <source>
        <dbReference type="SAM" id="SignalP"/>
    </source>
</evidence>
<dbReference type="AlphaFoldDB" id="A0A4W3KAU1"/>
<sequence>HLLLFFFLEGLLSGVWSKETCPRFHPAGNRTQVSCMRGEWSFAVGKEKTNFHGKEKKETTGAKTRVVCYHCRRPGHFRSECKKIECKTCGKKGHISPDRRSKTKWENCGKIGHMTKYYRHEEKSANLELKNLVEQINSEFKKL</sequence>
<reference evidence="4" key="5">
    <citation type="submission" date="2025-09" db="UniProtKB">
        <authorList>
            <consortium name="Ensembl"/>
        </authorList>
    </citation>
    <scope>IDENTIFICATION</scope>
</reference>
<dbReference type="Gene3D" id="4.10.60.10">
    <property type="entry name" value="Zinc finger, CCHC-type"/>
    <property type="match status" value="1"/>
</dbReference>
<feature type="domain" description="CCHC-type" evidence="3">
    <location>
        <begin position="68"/>
        <end position="83"/>
    </location>
</feature>
<protein>
    <recommendedName>
        <fullName evidence="3">CCHC-type domain-containing protein</fullName>
    </recommendedName>
</protein>
<keyword evidence="1" id="KW-0863">Zinc-finger</keyword>
<keyword evidence="2" id="KW-0732">Signal</keyword>
<organism evidence="4 5">
    <name type="scientific">Callorhinchus milii</name>
    <name type="common">Ghost shark</name>
    <dbReference type="NCBI Taxonomy" id="7868"/>
    <lineage>
        <taxon>Eukaryota</taxon>
        <taxon>Metazoa</taxon>
        <taxon>Chordata</taxon>
        <taxon>Craniata</taxon>
        <taxon>Vertebrata</taxon>
        <taxon>Chondrichthyes</taxon>
        <taxon>Holocephali</taxon>
        <taxon>Chimaeriformes</taxon>
        <taxon>Callorhinchidae</taxon>
        <taxon>Callorhinchus</taxon>
    </lineage>
</organism>
<accession>A0A4W3KAU1</accession>
<keyword evidence="1" id="KW-0479">Metal-binding</keyword>
<proteinExistence type="predicted"/>